<dbReference type="InterPro" id="IPR011992">
    <property type="entry name" value="EF-hand-dom_pair"/>
</dbReference>
<dbReference type="PROSITE" id="PS50222">
    <property type="entry name" value="EF_HAND_2"/>
    <property type="match status" value="4"/>
</dbReference>
<keyword evidence="1" id="KW-0677">Repeat</keyword>
<dbReference type="InterPro" id="IPR050230">
    <property type="entry name" value="CALM/Myosin/TropC-like"/>
</dbReference>
<keyword evidence="2" id="KW-0106">Calcium</keyword>
<keyword evidence="4" id="KW-0812">Transmembrane</keyword>
<name>A0AB34IPB7_PRYPA</name>
<dbReference type="InterPro" id="IPR018247">
    <property type="entry name" value="EF_Hand_1_Ca_BS"/>
</dbReference>
<dbReference type="FunFam" id="1.10.238.10:FF:000178">
    <property type="entry name" value="Calmodulin-2 A"/>
    <property type="match status" value="1"/>
</dbReference>
<evidence type="ECO:0000256" key="2">
    <source>
        <dbReference type="ARBA" id="ARBA00022837"/>
    </source>
</evidence>
<dbReference type="GO" id="GO:0016460">
    <property type="term" value="C:myosin II complex"/>
    <property type="evidence" value="ECO:0007669"/>
    <property type="project" value="TreeGrafter"/>
</dbReference>
<dbReference type="Proteomes" id="UP001515480">
    <property type="component" value="Unassembled WGS sequence"/>
</dbReference>
<feature type="transmembrane region" description="Helical" evidence="4">
    <location>
        <begin position="383"/>
        <end position="401"/>
    </location>
</feature>
<dbReference type="GO" id="GO:0005509">
    <property type="term" value="F:calcium ion binding"/>
    <property type="evidence" value="ECO:0007669"/>
    <property type="project" value="InterPro"/>
</dbReference>
<dbReference type="AlphaFoldDB" id="A0AB34IPB7"/>
<sequence length="837" mass="95679">MPTDVTARVSELHMRYGDYKPLDEQRQEALALEAKWWRRASLVVLLSVFLPVLSKLFHSWEESQEGVEPAHDSSHLPSHEGRRLNEEHHELAQHTVVIFGKELNYQGFLDAQSSLLIVLFLVFATVGFEFLKDSVEEKFEKYAVVLMHIWSELTVLGFLALVTFILVKMEILQTVSELVYKDEEHLVHMFEAIHFSLFFVLVMFLFLSLWLLLCAAESASMWEKYRAFIRPYEKPSSTMTVLDFGREACERELHAQIHAQEERVSRACKRWPRLAAALGPTLPFAMKCVQDFSPFIPQGWDLHVARERMRFQRMRHGFLLRPLDVKKPQTLPPADFEFAWYLLEATKKHFEHVMHLGVVTWVRIALAMVVIFEVSAFFGQHSFWILFISGWALFVAGSLSVQHFEWIVCELTPIKDLDNFEAELESLRFPSVFAHLFQLISPAVRKLLGRGLYSPSSEGSEEYSRNYDSSPSASRRPASPLKSMSTQSECAYELSRPNGGVAEAPREPLWKGLYDMRPLPRRNRHLRAENKQSILFFFLMSEGHGGGHGGGGSSTDELRQAAAHPAALLLQTILLLSSLYFTFLVVYRVPHGVWDWKVAMAAFPVLMVDIFVAPKLIEPMVLALNTETFRDKKLAAKIENDAKLAKFARAAKLLHAMRSRARVLKSKGKQEVKKPKQSEKEFLAGLGEEKRKKAFELKEAFDNFDTDKSETLSLSELMPLMTSLGMDRNEAEVQQLVDELDTDNSKSVSFVEFAERMLEEEEEVDTSVVCKEIFEMLDTDHSGSLSVNEIETAFKQLHTGLTAAEMEYIIRELDEDETGDVSEEEFIATMSKVLESE</sequence>
<feature type="region of interest" description="Disordered" evidence="3">
    <location>
        <begin position="453"/>
        <end position="482"/>
    </location>
</feature>
<feature type="transmembrane region" description="Helical" evidence="4">
    <location>
        <begin position="143"/>
        <end position="167"/>
    </location>
</feature>
<dbReference type="SMART" id="SM00054">
    <property type="entry name" value="EFh"/>
    <property type="match status" value="4"/>
</dbReference>
<feature type="domain" description="EF-hand" evidence="5">
    <location>
        <begin position="728"/>
        <end position="763"/>
    </location>
</feature>
<reference evidence="6 7" key="1">
    <citation type="journal article" date="2024" name="Science">
        <title>Giant polyketide synthase enzymes in the biosynthesis of giant marine polyether toxins.</title>
        <authorList>
            <person name="Fallon T.R."/>
            <person name="Shende V.V."/>
            <person name="Wierzbicki I.H."/>
            <person name="Pendleton A.L."/>
            <person name="Watervoot N.F."/>
            <person name="Auber R.P."/>
            <person name="Gonzalez D.J."/>
            <person name="Wisecaver J.H."/>
            <person name="Moore B.S."/>
        </authorList>
    </citation>
    <scope>NUCLEOTIDE SEQUENCE [LARGE SCALE GENOMIC DNA]</scope>
    <source>
        <strain evidence="6 7">12B1</strain>
    </source>
</reference>
<dbReference type="PANTHER" id="PTHR23048">
    <property type="entry name" value="MYOSIN LIGHT CHAIN 1, 3"/>
    <property type="match status" value="1"/>
</dbReference>
<evidence type="ECO:0000256" key="4">
    <source>
        <dbReference type="SAM" id="Phobius"/>
    </source>
</evidence>
<evidence type="ECO:0000313" key="6">
    <source>
        <dbReference type="EMBL" id="KAL1502990.1"/>
    </source>
</evidence>
<dbReference type="Gene3D" id="1.10.238.10">
    <property type="entry name" value="EF-hand"/>
    <property type="match status" value="2"/>
</dbReference>
<keyword evidence="4" id="KW-0472">Membrane</keyword>
<evidence type="ECO:0000256" key="3">
    <source>
        <dbReference type="SAM" id="MobiDB-lite"/>
    </source>
</evidence>
<evidence type="ECO:0000256" key="1">
    <source>
        <dbReference type="ARBA" id="ARBA00022737"/>
    </source>
</evidence>
<dbReference type="PANTHER" id="PTHR23048:SF59">
    <property type="entry name" value="EF-HAND SUPERFAMILY PROTEIN"/>
    <property type="match status" value="1"/>
</dbReference>
<feature type="domain" description="EF-hand" evidence="5">
    <location>
        <begin position="765"/>
        <end position="800"/>
    </location>
</feature>
<gene>
    <name evidence="6" type="ORF">AB1Y20_011060</name>
</gene>
<feature type="transmembrane region" description="Helical" evidence="4">
    <location>
        <begin position="111"/>
        <end position="131"/>
    </location>
</feature>
<proteinExistence type="predicted"/>
<feature type="domain" description="EF-hand" evidence="5">
    <location>
        <begin position="692"/>
        <end position="727"/>
    </location>
</feature>
<dbReference type="CDD" id="cd00051">
    <property type="entry name" value="EFh"/>
    <property type="match status" value="2"/>
</dbReference>
<dbReference type="SUPFAM" id="SSF47473">
    <property type="entry name" value="EF-hand"/>
    <property type="match status" value="1"/>
</dbReference>
<feature type="transmembrane region" description="Helical" evidence="4">
    <location>
        <begin position="192"/>
        <end position="216"/>
    </location>
</feature>
<keyword evidence="4" id="KW-1133">Transmembrane helix</keyword>
<feature type="transmembrane region" description="Helical" evidence="4">
    <location>
        <begin position="356"/>
        <end position="377"/>
    </location>
</feature>
<organism evidence="6 7">
    <name type="scientific">Prymnesium parvum</name>
    <name type="common">Toxic golden alga</name>
    <dbReference type="NCBI Taxonomy" id="97485"/>
    <lineage>
        <taxon>Eukaryota</taxon>
        <taxon>Haptista</taxon>
        <taxon>Haptophyta</taxon>
        <taxon>Prymnesiophyceae</taxon>
        <taxon>Prymnesiales</taxon>
        <taxon>Prymnesiaceae</taxon>
        <taxon>Prymnesium</taxon>
    </lineage>
</organism>
<keyword evidence="7" id="KW-1185">Reference proteome</keyword>
<dbReference type="EMBL" id="JBGBPQ010000022">
    <property type="protein sequence ID" value="KAL1502990.1"/>
    <property type="molecule type" value="Genomic_DNA"/>
</dbReference>
<dbReference type="Pfam" id="PF13499">
    <property type="entry name" value="EF-hand_7"/>
    <property type="match status" value="2"/>
</dbReference>
<dbReference type="InterPro" id="IPR002048">
    <property type="entry name" value="EF_hand_dom"/>
</dbReference>
<feature type="transmembrane region" description="Helical" evidence="4">
    <location>
        <begin position="566"/>
        <end position="587"/>
    </location>
</feature>
<feature type="domain" description="EF-hand" evidence="5">
    <location>
        <begin position="801"/>
        <end position="836"/>
    </location>
</feature>
<protein>
    <recommendedName>
        <fullName evidence="5">EF-hand domain-containing protein</fullName>
    </recommendedName>
</protein>
<dbReference type="PROSITE" id="PS00018">
    <property type="entry name" value="EF_HAND_1"/>
    <property type="match status" value="3"/>
</dbReference>
<evidence type="ECO:0000313" key="7">
    <source>
        <dbReference type="Proteomes" id="UP001515480"/>
    </source>
</evidence>
<accession>A0AB34IPB7</accession>
<feature type="compositionally biased region" description="Low complexity" evidence="3">
    <location>
        <begin position="469"/>
        <end position="480"/>
    </location>
</feature>
<evidence type="ECO:0000259" key="5">
    <source>
        <dbReference type="PROSITE" id="PS50222"/>
    </source>
</evidence>
<comment type="caution">
    <text evidence="6">The sequence shown here is derived from an EMBL/GenBank/DDBJ whole genome shotgun (WGS) entry which is preliminary data.</text>
</comment>